<dbReference type="PROSITE" id="PS00028">
    <property type="entry name" value="ZINC_FINGER_C2H2_1"/>
    <property type="match status" value="5"/>
</dbReference>
<keyword evidence="5" id="KW-0862">Zinc</keyword>
<dbReference type="PROSITE" id="PS50157">
    <property type="entry name" value="ZINC_FINGER_C2H2_2"/>
    <property type="match status" value="5"/>
</dbReference>
<keyword evidence="6" id="KW-0805">Transcription regulation</keyword>
<dbReference type="GO" id="GO:0048729">
    <property type="term" value="P:tissue morphogenesis"/>
    <property type="evidence" value="ECO:0007669"/>
    <property type="project" value="UniProtKB-ARBA"/>
</dbReference>
<dbReference type="SMART" id="SM00355">
    <property type="entry name" value="ZnF_C2H2"/>
    <property type="match status" value="7"/>
</dbReference>
<feature type="domain" description="C2H2-type" evidence="11">
    <location>
        <begin position="229"/>
        <end position="257"/>
    </location>
</feature>
<dbReference type="GO" id="GO:0048598">
    <property type="term" value="P:embryonic morphogenesis"/>
    <property type="evidence" value="ECO:0007669"/>
    <property type="project" value="UniProtKB-ARBA"/>
</dbReference>
<evidence type="ECO:0000256" key="6">
    <source>
        <dbReference type="ARBA" id="ARBA00023015"/>
    </source>
</evidence>
<evidence type="ECO:0000256" key="3">
    <source>
        <dbReference type="ARBA" id="ARBA00022737"/>
    </source>
</evidence>
<dbReference type="PANTHER" id="PTHR16515:SF49">
    <property type="entry name" value="GASTRULA ZINC FINGER PROTEIN XLCGF49.1-LIKE-RELATED"/>
    <property type="match status" value="1"/>
</dbReference>
<keyword evidence="4 10" id="KW-0863">Zinc-finger</keyword>
<evidence type="ECO:0000256" key="7">
    <source>
        <dbReference type="ARBA" id="ARBA00023125"/>
    </source>
</evidence>
<dbReference type="AlphaFoldDB" id="A0A1J1IBN4"/>
<keyword evidence="7" id="KW-0238">DNA-binding</keyword>
<keyword evidence="8" id="KW-0804">Transcription</keyword>
<evidence type="ECO:0000256" key="2">
    <source>
        <dbReference type="ARBA" id="ARBA00022723"/>
    </source>
</evidence>
<evidence type="ECO:0000256" key="4">
    <source>
        <dbReference type="ARBA" id="ARBA00022771"/>
    </source>
</evidence>
<keyword evidence="13" id="KW-1185">Reference proteome</keyword>
<dbReference type="GO" id="GO:0008270">
    <property type="term" value="F:zinc ion binding"/>
    <property type="evidence" value="ECO:0007669"/>
    <property type="project" value="UniProtKB-KW"/>
</dbReference>
<feature type="domain" description="C2H2-type" evidence="11">
    <location>
        <begin position="59"/>
        <end position="83"/>
    </location>
</feature>
<keyword evidence="3" id="KW-0677">Repeat</keyword>
<dbReference type="PANTHER" id="PTHR16515">
    <property type="entry name" value="PR DOMAIN ZINC FINGER PROTEIN"/>
    <property type="match status" value="1"/>
</dbReference>
<feature type="domain" description="C2H2-type" evidence="11">
    <location>
        <begin position="118"/>
        <end position="145"/>
    </location>
</feature>
<dbReference type="STRING" id="568069.A0A1J1IBN4"/>
<evidence type="ECO:0000259" key="11">
    <source>
        <dbReference type="PROSITE" id="PS50157"/>
    </source>
</evidence>
<dbReference type="OrthoDB" id="6077919at2759"/>
<comment type="subcellular location">
    <subcellularLocation>
        <location evidence="1">Nucleus</location>
    </subcellularLocation>
</comment>
<feature type="domain" description="C2H2-type" evidence="11">
    <location>
        <begin position="203"/>
        <end position="225"/>
    </location>
</feature>
<keyword evidence="2" id="KW-0479">Metal-binding</keyword>
<gene>
    <name evidence="12" type="ORF">CLUMA_CG009815</name>
</gene>
<evidence type="ECO:0000256" key="10">
    <source>
        <dbReference type="PROSITE-ProRule" id="PRU00042"/>
    </source>
</evidence>
<reference evidence="12 13" key="1">
    <citation type="submission" date="2015-04" db="EMBL/GenBank/DDBJ databases">
        <authorList>
            <person name="Syromyatnikov M.Y."/>
            <person name="Popov V.N."/>
        </authorList>
    </citation>
    <scope>NUCLEOTIDE SEQUENCE [LARGE SCALE GENOMIC DNA]</scope>
</reference>
<dbReference type="FunFam" id="3.30.160.60:FF:000624">
    <property type="entry name" value="zinc finger protein 697"/>
    <property type="match status" value="1"/>
</dbReference>
<name>A0A1J1IBN4_9DIPT</name>
<dbReference type="Proteomes" id="UP000183832">
    <property type="component" value="Unassembled WGS sequence"/>
</dbReference>
<dbReference type="EMBL" id="CVRI01000043">
    <property type="protein sequence ID" value="CRK96398.1"/>
    <property type="molecule type" value="Genomic_DNA"/>
</dbReference>
<evidence type="ECO:0000256" key="5">
    <source>
        <dbReference type="ARBA" id="ARBA00022833"/>
    </source>
</evidence>
<dbReference type="Pfam" id="PF00096">
    <property type="entry name" value="zf-C2H2"/>
    <property type="match status" value="4"/>
</dbReference>
<dbReference type="Gene3D" id="3.30.160.60">
    <property type="entry name" value="Classic Zinc Finger"/>
    <property type="match status" value="4"/>
</dbReference>
<organism evidence="12 13">
    <name type="scientific">Clunio marinus</name>
    <dbReference type="NCBI Taxonomy" id="568069"/>
    <lineage>
        <taxon>Eukaryota</taxon>
        <taxon>Metazoa</taxon>
        <taxon>Ecdysozoa</taxon>
        <taxon>Arthropoda</taxon>
        <taxon>Hexapoda</taxon>
        <taxon>Insecta</taxon>
        <taxon>Pterygota</taxon>
        <taxon>Neoptera</taxon>
        <taxon>Endopterygota</taxon>
        <taxon>Diptera</taxon>
        <taxon>Nematocera</taxon>
        <taxon>Chironomoidea</taxon>
        <taxon>Chironomidae</taxon>
        <taxon>Clunio</taxon>
    </lineage>
</organism>
<proteinExistence type="predicted"/>
<evidence type="ECO:0000313" key="13">
    <source>
        <dbReference type="Proteomes" id="UP000183832"/>
    </source>
</evidence>
<dbReference type="InterPro" id="IPR050331">
    <property type="entry name" value="Zinc_finger"/>
</dbReference>
<dbReference type="InterPro" id="IPR013087">
    <property type="entry name" value="Znf_C2H2_type"/>
</dbReference>
<protein>
    <submittedName>
        <fullName evidence="12">CLUMA_CG009815, isoform A</fullName>
    </submittedName>
</protein>
<dbReference type="InterPro" id="IPR036236">
    <property type="entry name" value="Znf_C2H2_sf"/>
</dbReference>
<evidence type="ECO:0000256" key="1">
    <source>
        <dbReference type="ARBA" id="ARBA00004123"/>
    </source>
</evidence>
<evidence type="ECO:0000313" key="12">
    <source>
        <dbReference type="EMBL" id="CRK96398.1"/>
    </source>
</evidence>
<dbReference type="FunFam" id="3.30.160.60:FF:000100">
    <property type="entry name" value="Zinc finger 45-like"/>
    <property type="match status" value="1"/>
</dbReference>
<dbReference type="SUPFAM" id="SSF57667">
    <property type="entry name" value="beta-beta-alpha zinc fingers"/>
    <property type="match status" value="3"/>
</dbReference>
<keyword evidence="9" id="KW-0539">Nucleus</keyword>
<sequence length="310" mass="36593">MDEECLLQLEEVEVKFEPLSSDEEYEFQFEVDDADYDDILKDLKHKDSDLEEVDDELKTHCPHEGCKKSFSRNHNLVKHLMSHEMGINRHGSICHICGKLIKGVYSIHLKIHENTKQFRCDDCGREFRQKIALRNHILIHKNEKPHECGWGYKKFRQKYTMLHHMKNRHTGVKDHICELCGKEFSDKATLMKHLLVHSTSKPHQCSTCFMSFRHKSSLSRHNKIHLKVTQCTLCHRSFRYESFLKKHLLTVHKGEELPIVMKCEEEKETINIITYDTDQTSQIIQLEPSSQYYSQPIQVTINKVEHTYSS</sequence>
<evidence type="ECO:0000256" key="9">
    <source>
        <dbReference type="ARBA" id="ARBA00023242"/>
    </source>
</evidence>
<dbReference type="GO" id="GO:0005634">
    <property type="term" value="C:nucleus"/>
    <property type="evidence" value="ECO:0007669"/>
    <property type="project" value="TreeGrafter"/>
</dbReference>
<accession>A0A1J1IBN4</accession>
<dbReference type="GO" id="GO:0010468">
    <property type="term" value="P:regulation of gene expression"/>
    <property type="evidence" value="ECO:0007669"/>
    <property type="project" value="TreeGrafter"/>
</dbReference>
<evidence type="ECO:0000256" key="8">
    <source>
        <dbReference type="ARBA" id="ARBA00023163"/>
    </source>
</evidence>
<feature type="domain" description="C2H2-type" evidence="11">
    <location>
        <begin position="175"/>
        <end position="202"/>
    </location>
</feature>